<name>A0ABC8RFR2_9AQUA</name>
<feature type="compositionally biased region" description="Basic residues" evidence="1">
    <location>
        <begin position="111"/>
        <end position="120"/>
    </location>
</feature>
<protein>
    <submittedName>
        <fullName evidence="2">Uncharacterized protein</fullName>
    </submittedName>
</protein>
<feature type="region of interest" description="Disordered" evidence="1">
    <location>
        <begin position="93"/>
        <end position="120"/>
    </location>
</feature>
<keyword evidence="3" id="KW-1185">Reference proteome</keyword>
<accession>A0ABC8RFR2</accession>
<dbReference type="EMBL" id="CAUOFW020001336">
    <property type="protein sequence ID" value="CAK9143810.1"/>
    <property type="molecule type" value="Genomic_DNA"/>
</dbReference>
<evidence type="ECO:0000256" key="1">
    <source>
        <dbReference type="SAM" id="MobiDB-lite"/>
    </source>
</evidence>
<evidence type="ECO:0000313" key="3">
    <source>
        <dbReference type="Proteomes" id="UP001642360"/>
    </source>
</evidence>
<organism evidence="2 3">
    <name type="scientific">Ilex paraguariensis</name>
    <name type="common">yerba mate</name>
    <dbReference type="NCBI Taxonomy" id="185542"/>
    <lineage>
        <taxon>Eukaryota</taxon>
        <taxon>Viridiplantae</taxon>
        <taxon>Streptophyta</taxon>
        <taxon>Embryophyta</taxon>
        <taxon>Tracheophyta</taxon>
        <taxon>Spermatophyta</taxon>
        <taxon>Magnoliopsida</taxon>
        <taxon>eudicotyledons</taxon>
        <taxon>Gunneridae</taxon>
        <taxon>Pentapetalae</taxon>
        <taxon>asterids</taxon>
        <taxon>campanulids</taxon>
        <taxon>Aquifoliales</taxon>
        <taxon>Aquifoliaceae</taxon>
        <taxon>Ilex</taxon>
    </lineage>
</organism>
<comment type="caution">
    <text evidence="2">The sequence shown here is derived from an EMBL/GenBank/DDBJ whole genome shotgun (WGS) entry which is preliminary data.</text>
</comment>
<reference evidence="2 3" key="1">
    <citation type="submission" date="2024-02" db="EMBL/GenBank/DDBJ databases">
        <authorList>
            <person name="Vignale AGUSTIN F."/>
            <person name="Sosa J E."/>
            <person name="Modenutti C."/>
        </authorList>
    </citation>
    <scope>NUCLEOTIDE SEQUENCE [LARGE SCALE GENOMIC DNA]</scope>
</reference>
<dbReference type="AlphaFoldDB" id="A0ABC8RFR2"/>
<dbReference type="Proteomes" id="UP001642360">
    <property type="component" value="Unassembled WGS sequence"/>
</dbReference>
<evidence type="ECO:0000313" key="2">
    <source>
        <dbReference type="EMBL" id="CAK9143810.1"/>
    </source>
</evidence>
<proteinExistence type="predicted"/>
<feature type="non-terminal residue" evidence="2">
    <location>
        <position position="1"/>
    </location>
</feature>
<gene>
    <name evidence="2" type="ORF">ILEXP_LOCUS11547</name>
</gene>
<sequence>QRRSRNAFTKYSVYQAFECVESLIAEIMFAQAAADDGKDFNSITRIWLLPLGMTEGEGRACALQEASKTRVTVGHGSVGEAQEAEQLGKQLGKMREETREAGALGQAPLGHAKKASSGRG</sequence>